<name>A0A1D2QNU9_9GAMM</name>
<dbReference type="InterPro" id="IPR046947">
    <property type="entry name" value="LytR-like"/>
</dbReference>
<sequence>MDLVIVDDEPLARDRLHRLVTALDHDIVATAACPDTALKAIYSCKPDIVLLDIEMPGGNGLQVAEQLTELENPPAIIFTTAYGQYALDAFATIAVGYLLKPIQKAQLEQALIQAQAITRAQLSAQQEQEVQQPAAQHITVRSHRGIDLIPIESIRCFLADSKYITVMCPEGEFLMDGTLKQLEVKFSTHFTRVHRNAMVATHYIDGLNRAVGGHYSVRLKGITHQPVVSRRYAGKVKRLLKSL</sequence>
<dbReference type="InterPro" id="IPR001789">
    <property type="entry name" value="Sig_transdc_resp-reg_receiver"/>
</dbReference>
<evidence type="ECO:0000256" key="2">
    <source>
        <dbReference type="PROSITE-ProRule" id="PRU00169"/>
    </source>
</evidence>
<keyword evidence="2" id="KW-0597">Phosphoprotein</keyword>
<evidence type="ECO:0000313" key="5">
    <source>
        <dbReference type="EMBL" id="ODS23230.1"/>
    </source>
</evidence>
<feature type="modified residue" description="4-aspartylphosphate" evidence="2">
    <location>
        <position position="52"/>
    </location>
</feature>
<dbReference type="PROSITE" id="PS50930">
    <property type="entry name" value="HTH_LYTTR"/>
    <property type="match status" value="1"/>
</dbReference>
<dbReference type="EMBL" id="MDLC01000035">
    <property type="protein sequence ID" value="ODS23230.1"/>
    <property type="molecule type" value="Genomic_DNA"/>
</dbReference>
<dbReference type="InterPro" id="IPR011006">
    <property type="entry name" value="CheY-like_superfamily"/>
</dbReference>
<evidence type="ECO:0000259" key="4">
    <source>
        <dbReference type="PROSITE" id="PS50930"/>
    </source>
</evidence>
<dbReference type="Proteomes" id="UP000242502">
    <property type="component" value="Unassembled WGS sequence"/>
</dbReference>
<dbReference type="Pfam" id="PF00072">
    <property type="entry name" value="Response_reg"/>
    <property type="match status" value="1"/>
</dbReference>
<dbReference type="GO" id="GO:0000156">
    <property type="term" value="F:phosphorelay response regulator activity"/>
    <property type="evidence" value="ECO:0007669"/>
    <property type="project" value="InterPro"/>
</dbReference>
<proteinExistence type="predicted"/>
<dbReference type="SUPFAM" id="SSF52172">
    <property type="entry name" value="CheY-like"/>
    <property type="match status" value="1"/>
</dbReference>
<organism evidence="5 6">
    <name type="scientific">Candidatus Endobugula sertula</name>
    <name type="common">Bugula neritina bacterial symbiont</name>
    <dbReference type="NCBI Taxonomy" id="62101"/>
    <lineage>
        <taxon>Bacteria</taxon>
        <taxon>Pseudomonadati</taxon>
        <taxon>Pseudomonadota</taxon>
        <taxon>Gammaproteobacteria</taxon>
        <taxon>Cellvibrionales</taxon>
        <taxon>Cellvibrionaceae</taxon>
        <taxon>Candidatus Endobugula</taxon>
    </lineage>
</organism>
<protein>
    <submittedName>
        <fullName evidence="5">DNA-binding response regulator</fullName>
    </submittedName>
</protein>
<dbReference type="Gene3D" id="2.40.50.1020">
    <property type="entry name" value="LytTr DNA-binding domain"/>
    <property type="match status" value="1"/>
</dbReference>
<dbReference type="SMART" id="SM00448">
    <property type="entry name" value="REC"/>
    <property type="match status" value="1"/>
</dbReference>
<dbReference type="GO" id="GO:0003677">
    <property type="term" value="F:DNA binding"/>
    <property type="evidence" value="ECO:0007669"/>
    <property type="project" value="UniProtKB-KW"/>
</dbReference>
<accession>A0A1D2QNU9</accession>
<dbReference type="InterPro" id="IPR007492">
    <property type="entry name" value="LytTR_DNA-bd_dom"/>
</dbReference>
<feature type="domain" description="HTH LytTR-type" evidence="4">
    <location>
        <begin position="138"/>
        <end position="242"/>
    </location>
</feature>
<dbReference type="Gene3D" id="3.40.50.2300">
    <property type="match status" value="1"/>
</dbReference>
<dbReference type="Pfam" id="PF04397">
    <property type="entry name" value="LytTR"/>
    <property type="match status" value="1"/>
</dbReference>
<evidence type="ECO:0000313" key="6">
    <source>
        <dbReference type="Proteomes" id="UP000242502"/>
    </source>
</evidence>
<feature type="domain" description="Response regulatory" evidence="3">
    <location>
        <begin position="2"/>
        <end position="115"/>
    </location>
</feature>
<dbReference type="SMART" id="SM00850">
    <property type="entry name" value="LytTR"/>
    <property type="match status" value="1"/>
</dbReference>
<dbReference type="AlphaFoldDB" id="A0A1D2QNU9"/>
<keyword evidence="5" id="KW-0238">DNA-binding</keyword>
<dbReference type="PANTHER" id="PTHR37299">
    <property type="entry name" value="TRANSCRIPTIONAL REGULATOR-RELATED"/>
    <property type="match status" value="1"/>
</dbReference>
<evidence type="ECO:0000259" key="3">
    <source>
        <dbReference type="PROSITE" id="PS50110"/>
    </source>
</evidence>
<dbReference type="PROSITE" id="PS50110">
    <property type="entry name" value="RESPONSE_REGULATORY"/>
    <property type="match status" value="1"/>
</dbReference>
<gene>
    <name evidence="5" type="ORF">AB835_10050</name>
</gene>
<comment type="caution">
    <text evidence="5">The sequence shown here is derived from an EMBL/GenBank/DDBJ whole genome shotgun (WGS) entry which is preliminary data.</text>
</comment>
<reference evidence="5 6" key="1">
    <citation type="journal article" date="2016" name="Appl. Environ. Microbiol.">
        <title>Lack of Overt Genome Reduction in the Bryostatin-Producing Bryozoan Symbiont "Candidatus Endobugula sertula".</title>
        <authorList>
            <person name="Miller I.J."/>
            <person name="Vanee N."/>
            <person name="Fong S.S."/>
            <person name="Lim-Fong G.E."/>
            <person name="Kwan J.C."/>
        </authorList>
    </citation>
    <scope>NUCLEOTIDE SEQUENCE [LARGE SCALE GENOMIC DNA]</scope>
    <source>
        <strain evidence="5">AB1-4</strain>
    </source>
</reference>
<dbReference type="STRING" id="62101.AB835_10050"/>
<dbReference type="PANTHER" id="PTHR37299:SF1">
    <property type="entry name" value="STAGE 0 SPORULATION PROTEIN A HOMOLOG"/>
    <property type="match status" value="1"/>
</dbReference>
<keyword evidence="1" id="KW-0902">Two-component regulatory system</keyword>
<evidence type="ECO:0000256" key="1">
    <source>
        <dbReference type="ARBA" id="ARBA00023012"/>
    </source>
</evidence>